<dbReference type="InterPro" id="IPR036638">
    <property type="entry name" value="HLH_DNA-bd_sf"/>
</dbReference>
<dbReference type="PANTHER" id="PTHR47336:SF2">
    <property type="entry name" value="TRANSCRIPTION FACTOR HMS1-RELATED"/>
    <property type="match status" value="1"/>
</dbReference>
<dbReference type="Gene3D" id="4.10.280.10">
    <property type="entry name" value="Helix-loop-helix DNA-binding domain"/>
    <property type="match status" value="1"/>
</dbReference>
<feature type="region of interest" description="Disordered" evidence="1">
    <location>
        <begin position="526"/>
        <end position="566"/>
    </location>
</feature>
<proteinExistence type="predicted"/>
<feature type="compositionally biased region" description="Low complexity" evidence="1">
    <location>
        <begin position="95"/>
        <end position="117"/>
    </location>
</feature>
<dbReference type="PROSITE" id="PS50888">
    <property type="entry name" value="BHLH"/>
    <property type="match status" value="1"/>
</dbReference>
<feature type="compositionally biased region" description="Low complexity" evidence="1">
    <location>
        <begin position="169"/>
        <end position="182"/>
    </location>
</feature>
<protein>
    <submittedName>
        <fullName evidence="3">BHLH domain-containing protein</fullName>
    </submittedName>
</protein>
<dbReference type="AlphaFoldDB" id="A0A8H7CHX8"/>
<dbReference type="OrthoDB" id="2133190at2759"/>
<evidence type="ECO:0000256" key="1">
    <source>
        <dbReference type="SAM" id="MobiDB-lite"/>
    </source>
</evidence>
<dbReference type="EMBL" id="JACAZH010000038">
    <property type="protein sequence ID" value="KAF7336058.1"/>
    <property type="molecule type" value="Genomic_DNA"/>
</dbReference>
<gene>
    <name evidence="3" type="ORF">MSAN_02319600</name>
</gene>
<name>A0A8H7CHX8_9AGAR</name>
<feature type="region of interest" description="Disordered" evidence="1">
    <location>
        <begin position="169"/>
        <end position="230"/>
    </location>
</feature>
<feature type="region of interest" description="Disordered" evidence="1">
    <location>
        <begin position="333"/>
        <end position="416"/>
    </location>
</feature>
<dbReference type="Pfam" id="PF00010">
    <property type="entry name" value="HLH"/>
    <property type="match status" value="1"/>
</dbReference>
<feature type="compositionally biased region" description="Basic and acidic residues" evidence="1">
    <location>
        <begin position="375"/>
        <end position="386"/>
    </location>
</feature>
<feature type="compositionally biased region" description="Low complexity" evidence="1">
    <location>
        <begin position="207"/>
        <end position="220"/>
    </location>
</feature>
<dbReference type="InterPro" id="IPR011598">
    <property type="entry name" value="bHLH_dom"/>
</dbReference>
<evidence type="ECO:0000259" key="2">
    <source>
        <dbReference type="PROSITE" id="PS50888"/>
    </source>
</evidence>
<dbReference type="SUPFAM" id="SSF47459">
    <property type="entry name" value="HLH, helix-loop-helix DNA-binding domain"/>
    <property type="match status" value="1"/>
</dbReference>
<feature type="compositionally biased region" description="Acidic residues" evidence="1">
    <location>
        <begin position="535"/>
        <end position="544"/>
    </location>
</feature>
<evidence type="ECO:0000313" key="4">
    <source>
        <dbReference type="Proteomes" id="UP000623467"/>
    </source>
</evidence>
<sequence length="827" mass="88698">MSSDLVLDPTDHLNLLFNQAQHDGPDTDTDSAGTPPDWNSTFSSSMWPVEDQKMDFNMDNMDFGIMDMPFDPAVGIEPNALINYPYTTPEPFPFTFESPNLSSRSSSDSGSTSGSFSPRAAYSPPASEFEEDPATELANRALKAAGVVHAVPINQEQQRLLQEQQKLLQQQQQQQQQQQVQQRPPEPPSYSSPPPAFTTTPVPPPVLASTPVAPAAPSRPKTSHTTIERRYRTNLNARIQSLRQAVPALRVVDRAAAIKAGEPPVEADTEDIVDARGFVDGVKVARKCSKANVLGKAVEPVSRASSRGLKTLLTGLVGGRELLEEWEREWTVRFGGPETDEVSESGAPADAEADEGDDDDDESDEEGARKRKKPKVDAKPKPERKPAPPPAEGGEKKKRGRPRKVVPPPSHCARTGALDIRAHAGRAAGRNAAAVPPRRLRAVLVLRERERQRRPPQAHHAHEGHVLTHVVPVPAPSLGLLQIFHLLVSIAVLASVLLPIGRSVYSYARGNFTSKAPVVAVLVEKEEVPPPTPTSEDESSDGDTDLSRSTASISGDDEPATPTSVCSASASAQAAAEACILDAATTLPTRLRTALKLYSATRGSPSSPPHADTDARRLLALLVQPVPLVGARVAAQLWGAGSETGMDIQVDEAARRLCDAQSPALRSKGVLRALEETLALERLRGVAAGAFAREVLESEKSTEEESEKSEQALILAGARKLGGRVGVLAARVGRVLGGAEFDLNADLDGGDSEDEEDGSAEDDVEKLLRAIVLHRRVFVSPSAVKVDDAQAQALRRTLGSSAVFEDGARVEEARDRVVDLLTGQGER</sequence>
<dbReference type="InterPro" id="IPR052099">
    <property type="entry name" value="Regulatory_TF_Diverse"/>
</dbReference>
<dbReference type="GO" id="GO:0046983">
    <property type="term" value="F:protein dimerization activity"/>
    <property type="evidence" value="ECO:0007669"/>
    <property type="project" value="InterPro"/>
</dbReference>
<dbReference type="Proteomes" id="UP000623467">
    <property type="component" value="Unassembled WGS sequence"/>
</dbReference>
<comment type="caution">
    <text evidence="3">The sequence shown here is derived from an EMBL/GenBank/DDBJ whole genome shotgun (WGS) entry which is preliminary data.</text>
</comment>
<feature type="compositionally biased region" description="Pro residues" evidence="1">
    <location>
        <begin position="184"/>
        <end position="206"/>
    </location>
</feature>
<reference evidence="3" key="1">
    <citation type="submission" date="2020-05" db="EMBL/GenBank/DDBJ databases">
        <title>Mycena genomes resolve the evolution of fungal bioluminescence.</title>
        <authorList>
            <person name="Tsai I.J."/>
        </authorList>
    </citation>
    <scope>NUCLEOTIDE SEQUENCE</scope>
    <source>
        <strain evidence="3">160909Yilan</strain>
    </source>
</reference>
<evidence type="ECO:0000313" key="3">
    <source>
        <dbReference type="EMBL" id="KAF7336058.1"/>
    </source>
</evidence>
<keyword evidence="4" id="KW-1185">Reference proteome</keyword>
<feature type="domain" description="BHLH" evidence="2">
    <location>
        <begin position="219"/>
        <end position="304"/>
    </location>
</feature>
<accession>A0A8H7CHX8</accession>
<feature type="compositionally biased region" description="Acidic residues" evidence="1">
    <location>
        <begin position="351"/>
        <end position="365"/>
    </location>
</feature>
<organism evidence="3 4">
    <name type="scientific">Mycena sanguinolenta</name>
    <dbReference type="NCBI Taxonomy" id="230812"/>
    <lineage>
        <taxon>Eukaryota</taxon>
        <taxon>Fungi</taxon>
        <taxon>Dikarya</taxon>
        <taxon>Basidiomycota</taxon>
        <taxon>Agaricomycotina</taxon>
        <taxon>Agaricomycetes</taxon>
        <taxon>Agaricomycetidae</taxon>
        <taxon>Agaricales</taxon>
        <taxon>Marasmiineae</taxon>
        <taxon>Mycenaceae</taxon>
        <taxon>Mycena</taxon>
    </lineage>
</organism>
<feature type="region of interest" description="Disordered" evidence="1">
    <location>
        <begin position="95"/>
        <end position="134"/>
    </location>
</feature>
<dbReference type="PANTHER" id="PTHR47336">
    <property type="entry name" value="TRANSCRIPTION FACTOR HMS1-RELATED"/>
    <property type="match status" value="1"/>
</dbReference>